<dbReference type="EMBL" id="JAGIOF010000001">
    <property type="protein sequence ID" value="MBP2387681.1"/>
    <property type="molecule type" value="Genomic_DNA"/>
</dbReference>
<organism evidence="1 2">
    <name type="scientific">Paeniglutamicibacter kerguelensis</name>
    <dbReference type="NCBI Taxonomy" id="254788"/>
    <lineage>
        <taxon>Bacteria</taxon>
        <taxon>Bacillati</taxon>
        <taxon>Actinomycetota</taxon>
        <taxon>Actinomycetes</taxon>
        <taxon>Micrococcales</taxon>
        <taxon>Micrococcaceae</taxon>
        <taxon>Paeniglutamicibacter</taxon>
    </lineage>
</organism>
<proteinExistence type="predicted"/>
<evidence type="ECO:0000313" key="1">
    <source>
        <dbReference type="EMBL" id="MBP2387681.1"/>
    </source>
</evidence>
<sequence>MRTQVAAETLSIGSVTATITDRTPAGAPVATHFVVMVPTTVLPADRLGWAMWHLRRFLEDHAPAVVPAVVHYEVKSFTAAVSFIFS</sequence>
<dbReference type="Proteomes" id="UP001296993">
    <property type="component" value="Unassembled WGS sequence"/>
</dbReference>
<gene>
    <name evidence="1" type="ORF">JOF47_003192</name>
</gene>
<accession>A0ABS4XGU0</accession>
<comment type="caution">
    <text evidence="1">The sequence shown here is derived from an EMBL/GenBank/DDBJ whole genome shotgun (WGS) entry which is preliminary data.</text>
</comment>
<evidence type="ECO:0000313" key="2">
    <source>
        <dbReference type="Proteomes" id="UP001296993"/>
    </source>
</evidence>
<protein>
    <submittedName>
        <fullName evidence="1">Uncharacterized protein</fullName>
    </submittedName>
</protein>
<dbReference type="RefSeq" id="WP_210000102.1">
    <property type="nucleotide sequence ID" value="NZ_BAAAJY010000001.1"/>
</dbReference>
<keyword evidence="2" id="KW-1185">Reference proteome</keyword>
<name>A0ABS4XGU0_9MICC</name>
<reference evidence="1 2" key="1">
    <citation type="submission" date="2021-03" db="EMBL/GenBank/DDBJ databases">
        <title>Sequencing the genomes of 1000 actinobacteria strains.</title>
        <authorList>
            <person name="Klenk H.-P."/>
        </authorList>
    </citation>
    <scope>NUCLEOTIDE SEQUENCE [LARGE SCALE GENOMIC DNA]</scope>
    <source>
        <strain evidence="1 2">DSM 15797</strain>
    </source>
</reference>